<dbReference type="Proteomes" id="UP000189810">
    <property type="component" value="Chromosome I"/>
</dbReference>
<evidence type="ECO:0000313" key="8">
    <source>
        <dbReference type="Proteomes" id="UP000189810"/>
    </source>
</evidence>
<protein>
    <submittedName>
        <fullName evidence="7">Outer membrane protein TolC</fullName>
    </submittedName>
</protein>
<evidence type="ECO:0000256" key="3">
    <source>
        <dbReference type="ARBA" id="ARBA00022692"/>
    </source>
</evidence>
<evidence type="ECO:0000313" key="7">
    <source>
        <dbReference type="EMBL" id="SHK22234.1"/>
    </source>
</evidence>
<keyword evidence="4" id="KW-0472">Membrane</keyword>
<reference evidence="7 8" key="1">
    <citation type="submission" date="2016-11" db="EMBL/GenBank/DDBJ databases">
        <authorList>
            <person name="Jaros S."/>
            <person name="Januszkiewicz K."/>
            <person name="Wedrychowicz H."/>
        </authorList>
    </citation>
    <scope>NUCLEOTIDE SEQUENCE [LARGE SCALE GENOMIC DNA]</scope>
    <source>
        <strain evidence="7 8">DSM 19557</strain>
    </source>
</reference>
<dbReference type="GO" id="GO:0009279">
    <property type="term" value="C:cell outer membrane"/>
    <property type="evidence" value="ECO:0007669"/>
    <property type="project" value="UniProtKB-SubCell"/>
</dbReference>
<dbReference type="InterPro" id="IPR051906">
    <property type="entry name" value="TolC-like"/>
</dbReference>
<dbReference type="SUPFAM" id="SSF56954">
    <property type="entry name" value="Outer membrane efflux proteins (OEP)"/>
    <property type="match status" value="1"/>
</dbReference>
<dbReference type="RefSeq" id="WP_172838411.1">
    <property type="nucleotide sequence ID" value="NZ_LT670846.1"/>
</dbReference>
<dbReference type="AlphaFoldDB" id="A0A1M6QPS2"/>
<name>A0A1M6QPS2_9AQUI</name>
<comment type="subcellular location">
    <subcellularLocation>
        <location evidence="1">Cell outer membrane</location>
    </subcellularLocation>
</comment>
<dbReference type="EMBL" id="LT670846">
    <property type="protein sequence ID" value="SHK22234.1"/>
    <property type="molecule type" value="Genomic_DNA"/>
</dbReference>
<feature type="coiled-coil region" evidence="6">
    <location>
        <begin position="306"/>
        <end position="333"/>
    </location>
</feature>
<keyword evidence="8" id="KW-1185">Reference proteome</keyword>
<proteinExistence type="predicted"/>
<evidence type="ECO:0000256" key="6">
    <source>
        <dbReference type="SAM" id="Coils"/>
    </source>
</evidence>
<keyword evidence="2" id="KW-1134">Transmembrane beta strand</keyword>
<dbReference type="GO" id="GO:0015288">
    <property type="term" value="F:porin activity"/>
    <property type="evidence" value="ECO:0007669"/>
    <property type="project" value="TreeGrafter"/>
</dbReference>
<organism evidence="7 8">
    <name type="scientific">Thermocrinis minervae</name>
    <dbReference type="NCBI Taxonomy" id="381751"/>
    <lineage>
        <taxon>Bacteria</taxon>
        <taxon>Pseudomonadati</taxon>
        <taxon>Aquificota</taxon>
        <taxon>Aquificia</taxon>
        <taxon>Aquificales</taxon>
        <taxon>Aquificaceae</taxon>
        <taxon>Thermocrinis</taxon>
    </lineage>
</organism>
<keyword evidence="3" id="KW-0812">Transmembrane</keyword>
<dbReference type="PANTHER" id="PTHR30026:SF20">
    <property type="entry name" value="OUTER MEMBRANE PROTEIN TOLC"/>
    <property type="match status" value="1"/>
</dbReference>
<evidence type="ECO:0000256" key="4">
    <source>
        <dbReference type="ARBA" id="ARBA00023136"/>
    </source>
</evidence>
<evidence type="ECO:0000256" key="2">
    <source>
        <dbReference type="ARBA" id="ARBA00022452"/>
    </source>
</evidence>
<keyword evidence="6" id="KW-0175">Coiled coil</keyword>
<keyword evidence="5" id="KW-0998">Cell outer membrane</keyword>
<dbReference type="Gene3D" id="1.20.1600.10">
    <property type="entry name" value="Outer membrane efflux proteins (OEP)"/>
    <property type="match status" value="1"/>
</dbReference>
<dbReference type="GO" id="GO:1990281">
    <property type="term" value="C:efflux pump complex"/>
    <property type="evidence" value="ECO:0007669"/>
    <property type="project" value="TreeGrafter"/>
</dbReference>
<accession>A0A1M6QPS2</accession>
<dbReference type="PANTHER" id="PTHR30026">
    <property type="entry name" value="OUTER MEMBRANE PROTEIN TOLC"/>
    <property type="match status" value="1"/>
</dbReference>
<gene>
    <name evidence="7" type="ORF">SAMN05444391_0333</name>
</gene>
<evidence type="ECO:0000256" key="1">
    <source>
        <dbReference type="ARBA" id="ARBA00004442"/>
    </source>
</evidence>
<dbReference type="STRING" id="381751.SAMN05444391_0333"/>
<evidence type="ECO:0000256" key="5">
    <source>
        <dbReference type="ARBA" id="ARBA00023237"/>
    </source>
</evidence>
<dbReference type="GO" id="GO:0015562">
    <property type="term" value="F:efflux transmembrane transporter activity"/>
    <property type="evidence" value="ECO:0007669"/>
    <property type="project" value="InterPro"/>
</dbReference>
<sequence>MLLLFILLFSLCFPQEVIRLDPVKAYELAFKNNLQLKALRYSLESISYELEESKNYFLPKILVGTGLIWDSKKDEWDKTFGLSLYSVFYEVGKTSALIESNELRLKARQEALKELENQIKLRILELFASILYLERMAQAKREEMAVAFVRFDRERVKKELGLSTDLKVLSLEEVYRKRSAELAKIQEEYNRKLLELKKLCGIDMHATVEIAHMEPKNLPDTLDAKAFLSRLDNNPMLRIKDYEIRELESRLRAIDNLFKPIVNLRGELGTTIRSGFPATKSYPQNGARIGIELFIPIFDASVLYKKMSISSRMKELQTQREDLRKALELKILSSEYEYESLIKELIHAQVKDKLKEEELNYSRSTYELELAFDLGYAMSEKSQAQAQLLKTKLDILLFLARLRNLVGLDPFGVLEESHALD</sequence>